<name>W9QFN1_9ROSA</name>
<reference evidence="2" key="1">
    <citation type="submission" date="2013-01" db="EMBL/GenBank/DDBJ databases">
        <title>Draft Genome Sequence of a Mulberry Tree, Morus notabilis C.K. Schneid.</title>
        <authorList>
            <person name="He N."/>
            <person name="Zhao S."/>
        </authorList>
    </citation>
    <scope>NUCLEOTIDE SEQUENCE</scope>
</reference>
<dbReference type="AlphaFoldDB" id="W9QFN1"/>
<sequence>MQKVQVIVLKQRNNGGCLLYPALSEKVTKLVDLCEEEEEEGFHGASEINRRRVCSGLTRGGNKGSGLLAKWVLMMGSLLKIVF</sequence>
<organism evidence="1 2">
    <name type="scientific">Morus notabilis</name>
    <dbReference type="NCBI Taxonomy" id="981085"/>
    <lineage>
        <taxon>Eukaryota</taxon>
        <taxon>Viridiplantae</taxon>
        <taxon>Streptophyta</taxon>
        <taxon>Embryophyta</taxon>
        <taxon>Tracheophyta</taxon>
        <taxon>Spermatophyta</taxon>
        <taxon>Magnoliopsida</taxon>
        <taxon>eudicotyledons</taxon>
        <taxon>Gunneridae</taxon>
        <taxon>Pentapetalae</taxon>
        <taxon>rosids</taxon>
        <taxon>fabids</taxon>
        <taxon>Rosales</taxon>
        <taxon>Moraceae</taxon>
        <taxon>Moreae</taxon>
        <taxon>Morus</taxon>
    </lineage>
</organism>
<dbReference type="Proteomes" id="UP000030645">
    <property type="component" value="Unassembled WGS sequence"/>
</dbReference>
<evidence type="ECO:0000313" key="1">
    <source>
        <dbReference type="EMBL" id="EXB36252.1"/>
    </source>
</evidence>
<accession>W9QFN1</accession>
<proteinExistence type="predicted"/>
<protein>
    <submittedName>
        <fullName evidence="1">Uncharacterized protein</fullName>
    </submittedName>
</protein>
<dbReference type="EMBL" id="KE343572">
    <property type="protein sequence ID" value="EXB36252.1"/>
    <property type="molecule type" value="Genomic_DNA"/>
</dbReference>
<keyword evidence="2" id="KW-1185">Reference proteome</keyword>
<gene>
    <name evidence="1" type="ORF">L484_013687</name>
</gene>
<evidence type="ECO:0000313" key="2">
    <source>
        <dbReference type="Proteomes" id="UP000030645"/>
    </source>
</evidence>